<evidence type="ECO:0000256" key="8">
    <source>
        <dbReference type="SAM" id="MobiDB-lite"/>
    </source>
</evidence>
<feature type="region of interest" description="Disordered" evidence="8">
    <location>
        <begin position="1"/>
        <end position="20"/>
    </location>
</feature>
<dbReference type="GO" id="GO:0015031">
    <property type="term" value="P:protein transport"/>
    <property type="evidence" value="ECO:0007669"/>
    <property type="project" value="UniProtKB-KW"/>
</dbReference>
<dbReference type="InterPro" id="IPR003400">
    <property type="entry name" value="ExbD"/>
</dbReference>
<gene>
    <name evidence="9" type="ORF">OJF2_42360</name>
</gene>
<dbReference type="Pfam" id="PF02472">
    <property type="entry name" value="ExbD"/>
    <property type="match status" value="1"/>
</dbReference>
<keyword evidence="3" id="KW-1003">Cell membrane</keyword>
<reference evidence="9 10" key="1">
    <citation type="submission" date="2019-08" db="EMBL/GenBank/DDBJ databases">
        <title>Deep-cultivation of Planctomycetes and their phenomic and genomic characterization uncovers novel biology.</title>
        <authorList>
            <person name="Wiegand S."/>
            <person name="Jogler M."/>
            <person name="Boedeker C."/>
            <person name="Pinto D."/>
            <person name="Vollmers J."/>
            <person name="Rivas-Marin E."/>
            <person name="Kohn T."/>
            <person name="Peeters S.H."/>
            <person name="Heuer A."/>
            <person name="Rast P."/>
            <person name="Oberbeckmann S."/>
            <person name="Bunk B."/>
            <person name="Jeske O."/>
            <person name="Meyerdierks A."/>
            <person name="Storesund J.E."/>
            <person name="Kallscheuer N."/>
            <person name="Luecker S."/>
            <person name="Lage O.M."/>
            <person name="Pohl T."/>
            <person name="Merkel B.J."/>
            <person name="Hornburger P."/>
            <person name="Mueller R.-W."/>
            <person name="Bruemmer F."/>
            <person name="Labrenz M."/>
            <person name="Spormann A.M."/>
            <person name="Op den Camp H."/>
            <person name="Overmann J."/>
            <person name="Amann R."/>
            <person name="Jetten M.S.M."/>
            <person name="Mascher T."/>
            <person name="Medema M.H."/>
            <person name="Devos D.P."/>
            <person name="Kaster A.-K."/>
            <person name="Ovreas L."/>
            <person name="Rohde M."/>
            <person name="Galperin M.Y."/>
            <person name="Jogler C."/>
        </authorList>
    </citation>
    <scope>NUCLEOTIDE SEQUENCE [LARGE SCALE GENOMIC DNA]</scope>
    <source>
        <strain evidence="9 10">OJF2</strain>
    </source>
</reference>
<evidence type="ECO:0000256" key="4">
    <source>
        <dbReference type="ARBA" id="ARBA00022692"/>
    </source>
</evidence>
<keyword evidence="7" id="KW-0813">Transport</keyword>
<comment type="similarity">
    <text evidence="2 7">Belongs to the ExbD/TolR family.</text>
</comment>
<evidence type="ECO:0000313" key="10">
    <source>
        <dbReference type="Proteomes" id="UP000324233"/>
    </source>
</evidence>
<evidence type="ECO:0000256" key="5">
    <source>
        <dbReference type="ARBA" id="ARBA00022989"/>
    </source>
</evidence>
<dbReference type="GO" id="GO:0022857">
    <property type="term" value="F:transmembrane transporter activity"/>
    <property type="evidence" value="ECO:0007669"/>
    <property type="project" value="InterPro"/>
</dbReference>
<dbReference type="GO" id="GO:0005886">
    <property type="term" value="C:plasma membrane"/>
    <property type="evidence" value="ECO:0007669"/>
    <property type="project" value="UniProtKB-SubCell"/>
</dbReference>
<accession>A0A5B9W6R8</accession>
<evidence type="ECO:0000256" key="1">
    <source>
        <dbReference type="ARBA" id="ARBA00004162"/>
    </source>
</evidence>
<keyword evidence="7" id="KW-0653">Protein transport</keyword>
<dbReference type="KEGG" id="agv:OJF2_42360"/>
<keyword evidence="6" id="KW-0472">Membrane</keyword>
<dbReference type="AlphaFoldDB" id="A0A5B9W6R8"/>
<comment type="subcellular location">
    <subcellularLocation>
        <location evidence="1">Cell membrane</location>
        <topology evidence="1">Single-pass membrane protein</topology>
    </subcellularLocation>
    <subcellularLocation>
        <location evidence="7">Cell membrane</location>
        <topology evidence="7">Single-pass type II membrane protein</topology>
    </subcellularLocation>
</comment>
<sequence>MSMSLGPESPPSTPEGRGATIDPAAAAEEARAGRRYRPGPPEEVMFPVAPMLDMAFQLLAFFVLTFKAPSAETHIDLHLPATPAALPAAPEGRARPGAVRSVDADLENDLLIRAEADDLGDLKALKLGDAPLPDLAALGDRLTRYTGLLNGRPLRVRLVADDRLRYEPAARIVATCSASGVSSIRLAQPGATMPAGAGRGGPR</sequence>
<dbReference type="EMBL" id="CP042997">
    <property type="protein sequence ID" value="QEH35681.1"/>
    <property type="molecule type" value="Genomic_DNA"/>
</dbReference>
<dbReference type="Proteomes" id="UP000324233">
    <property type="component" value="Chromosome"/>
</dbReference>
<name>A0A5B9W6R8_9BACT</name>
<evidence type="ECO:0000256" key="2">
    <source>
        <dbReference type="ARBA" id="ARBA00005811"/>
    </source>
</evidence>
<evidence type="ECO:0000256" key="3">
    <source>
        <dbReference type="ARBA" id="ARBA00022475"/>
    </source>
</evidence>
<keyword evidence="10" id="KW-1185">Reference proteome</keyword>
<evidence type="ECO:0000256" key="7">
    <source>
        <dbReference type="RuleBase" id="RU003879"/>
    </source>
</evidence>
<keyword evidence="5" id="KW-1133">Transmembrane helix</keyword>
<protein>
    <submittedName>
        <fullName evidence="9">Biopolymer transport protein ExbD/TolR</fullName>
    </submittedName>
</protein>
<proteinExistence type="inferred from homology"/>
<evidence type="ECO:0000256" key="6">
    <source>
        <dbReference type="ARBA" id="ARBA00023136"/>
    </source>
</evidence>
<keyword evidence="4 7" id="KW-0812">Transmembrane</keyword>
<dbReference type="RefSeq" id="WP_246196087.1">
    <property type="nucleotide sequence ID" value="NZ_CP042997.1"/>
</dbReference>
<evidence type="ECO:0000313" key="9">
    <source>
        <dbReference type="EMBL" id="QEH35681.1"/>
    </source>
</evidence>
<organism evidence="9 10">
    <name type="scientific">Aquisphaera giovannonii</name>
    <dbReference type="NCBI Taxonomy" id="406548"/>
    <lineage>
        <taxon>Bacteria</taxon>
        <taxon>Pseudomonadati</taxon>
        <taxon>Planctomycetota</taxon>
        <taxon>Planctomycetia</taxon>
        <taxon>Isosphaerales</taxon>
        <taxon>Isosphaeraceae</taxon>
        <taxon>Aquisphaera</taxon>
    </lineage>
</organism>